<dbReference type="EMBL" id="FMZO01000002">
    <property type="protein sequence ID" value="SDC42720.1"/>
    <property type="molecule type" value="Genomic_DNA"/>
</dbReference>
<evidence type="ECO:0008006" key="3">
    <source>
        <dbReference type="Google" id="ProtNLM"/>
    </source>
</evidence>
<proteinExistence type="predicted"/>
<sequence>MTDYLILEYKGKRFTLSEFIEDQNSFAESLLQFPVIKKGQISVVSAEGENQVSFSIAITKCNQLYHAGGSAKAALIQSYTKLFKSPIEWRGGYIGQLYYRSEFLKNAILSYNIVIDYLLQIIWFSFNFCDENKMIDKENYSAELRRCSKLNVKTKAKKIDNLKSRDFLEKFLKNLYGNKDVDQLIKWSHNLKHHANIKIKGLQPDLSYNITFPSGIKLSDYIGEDIDLDEAAQVLKNVNNHLAMLSELLFSWIEERL</sequence>
<reference evidence="2" key="1">
    <citation type="submission" date="2016-10" db="EMBL/GenBank/DDBJ databases">
        <authorList>
            <person name="Varghese N."/>
            <person name="Submissions S."/>
        </authorList>
    </citation>
    <scope>NUCLEOTIDE SEQUENCE [LARGE SCALE GENOMIC DNA]</scope>
    <source>
        <strain evidence="2">DSM 25811 / CCM 8410 / LMG 26954 / E90</strain>
    </source>
</reference>
<gene>
    <name evidence="1" type="ORF">SAMN04487894_102352</name>
</gene>
<dbReference type="RefSeq" id="WP_090388965.1">
    <property type="nucleotide sequence ID" value="NZ_FMZO01000002.1"/>
</dbReference>
<dbReference type="AlphaFoldDB" id="A0A1G6LHI5"/>
<evidence type="ECO:0000313" key="2">
    <source>
        <dbReference type="Proteomes" id="UP000198757"/>
    </source>
</evidence>
<dbReference type="Proteomes" id="UP000198757">
    <property type="component" value="Unassembled WGS sequence"/>
</dbReference>
<dbReference type="OrthoDB" id="1489989at2"/>
<organism evidence="1 2">
    <name type="scientific">Niabella drilacis (strain DSM 25811 / CCM 8410 / CCUG 62505 / LMG 26954 / E90)</name>
    <dbReference type="NCBI Taxonomy" id="1285928"/>
    <lineage>
        <taxon>Bacteria</taxon>
        <taxon>Pseudomonadati</taxon>
        <taxon>Bacteroidota</taxon>
        <taxon>Chitinophagia</taxon>
        <taxon>Chitinophagales</taxon>
        <taxon>Chitinophagaceae</taxon>
        <taxon>Niabella</taxon>
    </lineage>
</organism>
<accession>A0A1G6LHI5</accession>
<keyword evidence="2" id="KW-1185">Reference proteome</keyword>
<evidence type="ECO:0000313" key="1">
    <source>
        <dbReference type="EMBL" id="SDC42720.1"/>
    </source>
</evidence>
<name>A0A1G6LHI5_NIADE</name>
<protein>
    <recommendedName>
        <fullName evidence="3">Cthe-2314-like HEPN domain-containing protein</fullName>
    </recommendedName>
</protein>